<feature type="transmembrane region" description="Helical" evidence="2">
    <location>
        <begin position="173"/>
        <end position="197"/>
    </location>
</feature>
<gene>
    <name evidence="3" type="ORF">CP557_07560</name>
</gene>
<keyword evidence="2" id="KW-0472">Membrane</keyword>
<dbReference type="Pfam" id="PF10028">
    <property type="entry name" value="DUF2270"/>
    <property type="match status" value="1"/>
</dbReference>
<keyword evidence="4" id="KW-1185">Reference proteome</keyword>
<feature type="region of interest" description="Disordered" evidence="1">
    <location>
        <begin position="1"/>
        <end position="21"/>
    </location>
</feature>
<name>A0A2A5QUE5_9EURY</name>
<dbReference type="AlphaFoldDB" id="A0A2A5QUE5"/>
<keyword evidence="2" id="KW-1133">Transmembrane helix</keyword>
<accession>A0A2A5QUE5</accession>
<dbReference type="Proteomes" id="UP000219689">
    <property type="component" value="Unassembled WGS sequence"/>
</dbReference>
<evidence type="ECO:0000313" key="4">
    <source>
        <dbReference type="Proteomes" id="UP000219689"/>
    </source>
</evidence>
<sequence>MRRRSSMASSVATSSSSRSTPRLSQFSRRCAVFVALRTVLTPFSRSHARLICSGLAPCLAATSRISYTSSTAPRASGEYATSSTSTSSRAQKVRSSSCGSRGCISTRLAKIGFSDTSRASSRGSTLKVTFGEALVNRLRRVYLALLGVLLAAWIFRITAFAPRQDWLATAAVANIPVVVVVGVVTTFFIAVLGLALWPRERYAKREFREGDPDAWKDDR</sequence>
<feature type="transmembrane region" description="Helical" evidence="2">
    <location>
        <begin position="141"/>
        <end position="161"/>
    </location>
</feature>
<evidence type="ECO:0000313" key="3">
    <source>
        <dbReference type="EMBL" id="PCR90403.1"/>
    </source>
</evidence>
<reference evidence="3 4" key="1">
    <citation type="submission" date="2017-09" db="EMBL/GenBank/DDBJ databases">
        <title>Genome sequences of Natrinema ejinorence JCM 13890T.</title>
        <authorList>
            <person name="Roh S.W."/>
            <person name="Kim Y.B."/>
            <person name="Kim J.Y."/>
        </authorList>
    </citation>
    <scope>NUCLEOTIDE SEQUENCE [LARGE SCALE GENOMIC DNA]</scope>
    <source>
        <strain evidence="3 4">JCM 13890</strain>
    </source>
</reference>
<protein>
    <submittedName>
        <fullName evidence="3">Uncharacterized protein</fullName>
    </submittedName>
</protein>
<evidence type="ECO:0000256" key="2">
    <source>
        <dbReference type="SAM" id="Phobius"/>
    </source>
</evidence>
<dbReference type="InterPro" id="IPR014470">
    <property type="entry name" value="UCP01500"/>
</dbReference>
<keyword evidence="2" id="KW-0812">Transmembrane</keyword>
<proteinExistence type="predicted"/>
<dbReference type="EMBL" id="NXNI01000001">
    <property type="protein sequence ID" value="PCR90403.1"/>
    <property type="molecule type" value="Genomic_DNA"/>
</dbReference>
<organism evidence="3 4">
    <name type="scientific">Natrinema ejinorense</name>
    <dbReference type="NCBI Taxonomy" id="373386"/>
    <lineage>
        <taxon>Archaea</taxon>
        <taxon>Methanobacteriati</taxon>
        <taxon>Methanobacteriota</taxon>
        <taxon>Stenosarchaea group</taxon>
        <taxon>Halobacteria</taxon>
        <taxon>Halobacteriales</taxon>
        <taxon>Natrialbaceae</taxon>
        <taxon>Natrinema</taxon>
    </lineage>
</organism>
<comment type="caution">
    <text evidence="3">The sequence shown here is derived from an EMBL/GenBank/DDBJ whole genome shotgun (WGS) entry which is preliminary data.</text>
</comment>
<evidence type="ECO:0000256" key="1">
    <source>
        <dbReference type="SAM" id="MobiDB-lite"/>
    </source>
</evidence>